<dbReference type="Proteomes" id="UP000235786">
    <property type="component" value="Unassembled WGS sequence"/>
</dbReference>
<gene>
    <name evidence="1" type="ORF">L207DRAFT_505419</name>
</gene>
<reference evidence="1 2" key="1">
    <citation type="submission" date="2016-04" db="EMBL/GenBank/DDBJ databases">
        <title>A degradative enzymes factory behind the ericoid mycorrhizal symbiosis.</title>
        <authorList>
            <consortium name="DOE Joint Genome Institute"/>
            <person name="Martino E."/>
            <person name="Morin E."/>
            <person name="Grelet G."/>
            <person name="Kuo A."/>
            <person name="Kohler A."/>
            <person name="Daghino S."/>
            <person name="Barry K."/>
            <person name="Choi C."/>
            <person name="Cichocki N."/>
            <person name="Clum A."/>
            <person name="Copeland A."/>
            <person name="Hainaut M."/>
            <person name="Haridas S."/>
            <person name="Labutti K."/>
            <person name="Lindquist E."/>
            <person name="Lipzen A."/>
            <person name="Khouja H.-R."/>
            <person name="Murat C."/>
            <person name="Ohm R."/>
            <person name="Olson A."/>
            <person name="Spatafora J."/>
            <person name="Veneault-Fourrey C."/>
            <person name="Henrissat B."/>
            <person name="Grigoriev I."/>
            <person name="Martin F."/>
            <person name="Perotto S."/>
        </authorList>
    </citation>
    <scope>NUCLEOTIDE SEQUENCE [LARGE SCALE GENOMIC DNA]</scope>
    <source>
        <strain evidence="1 2">F</strain>
    </source>
</reference>
<proteinExistence type="predicted"/>
<keyword evidence="2" id="KW-1185">Reference proteome</keyword>
<accession>A0A2J6SC94</accession>
<evidence type="ECO:0000313" key="1">
    <source>
        <dbReference type="EMBL" id="PMD48389.1"/>
    </source>
</evidence>
<evidence type="ECO:0000313" key="2">
    <source>
        <dbReference type="Proteomes" id="UP000235786"/>
    </source>
</evidence>
<dbReference type="AlphaFoldDB" id="A0A2J6SC94"/>
<protein>
    <submittedName>
        <fullName evidence="1">Uncharacterized protein</fullName>
    </submittedName>
</protein>
<name>A0A2J6SC94_HYAVF</name>
<dbReference type="EMBL" id="KZ613937">
    <property type="protein sequence ID" value="PMD48389.1"/>
    <property type="molecule type" value="Genomic_DNA"/>
</dbReference>
<sequence>MQFPNLKTKAQVLGVDQFKQKSSQVRIQLMDDFIISRTDIYGVYVYNVVLVIRWNRTQNKKLPIKTKI</sequence>
<organism evidence="1 2">
    <name type="scientific">Hyaloscypha variabilis (strain UAMH 11265 / GT02V1 / F)</name>
    <name type="common">Meliniomyces variabilis</name>
    <dbReference type="NCBI Taxonomy" id="1149755"/>
    <lineage>
        <taxon>Eukaryota</taxon>
        <taxon>Fungi</taxon>
        <taxon>Dikarya</taxon>
        <taxon>Ascomycota</taxon>
        <taxon>Pezizomycotina</taxon>
        <taxon>Leotiomycetes</taxon>
        <taxon>Helotiales</taxon>
        <taxon>Hyaloscyphaceae</taxon>
        <taxon>Hyaloscypha</taxon>
        <taxon>Hyaloscypha variabilis</taxon>
    </lineage>
</organism>